<protein>
    <submittedName>
        <fullName evidence="1">Uncharacterized protein</fullName>
    </submittedName>
</protein>
<dbReference type="AlphaFoldDB" id="A0A927EDX4"/>
<proteinExistence type="predicted"/>
<name>A0A927EDX4_9HYPH</name>
<comment type="caution">
    <text evidence="1">The sequence shown here is derived from an EMBL/GenBank/DDBJ whole genome shotgun (WGS) entry which is preliminary data.</text>
</comment>
<dbReference type="EMBL" id="JACXWY010000016">
    <property type="protein sequence ID" value="MBD3848255.1"/>
    <property type="molecule type" value="Genomic_DNA"/>
</dbReference>
<organism evidence="1 2">
    <name type="scientific">Bosea spartocytisi</name>
    <dbReference type="NCBI Taxonomy" id="2773451"/>
    <lineage>
        <taxon>Bacteria</taxon>
        <taxon>Pseudomonadati</taxon>
        <taxon>Pseudomonadota</taxon>
        <taxon>Alphaproteobacteria</taxon>
        <taxon>Hyphomicrobiales</taxon>
        <taxon>Boseaceae</taxon>
        <taxon>Bosea</taxon>
    </lineage>
</organism>
<reference evidence="1" key="1">
    <citation type="submission" date="2020-09" db="EMBL/GenBank/DDBJ databases">
        <title>Bosea spartocytisi sp. nov. a root nodule endophyte of Spartocytisus supranubius in the high mountain ecosystem fo the Teide National Park (Canary Islands, Spain).</title>
        <authorList>
            <person name="Pulido-Suarez L."/>
            <person name="Peix A."/>
            <person name="Igual J.M."/>
            <person name="Socas-Perez N."/>
            <person name="Velazquez E."/>
            <person name="Flores-Felix J.D."/>
            <person name="Leon-Barrios M."/>
        </authorList>
    </citation>
    <scope>NUCLEOTIDE SEQUENCE</scope>
    <source>
        <strain evidence="1">SSUT16</strain>
    </source>
</reference>
<gene>
    <name evidence="1" type="ORF">IED13_21370</name>
</gene>
<dbReference type="InterPro" id="IPR053855">
    <property type="entry name" value="DUF6931"/>
</dbReference>
<dbReference type="Pfam" id="PF22011">
    <property type="entry name" value="DUF6931"/>
    <property type="match status" value="1"/>
</dbReference>
<dbReference type="Proteomes" id="UP000619295">
    <property type="component" value="Unassembled WGS sequence"/>
</dbReference>
<sequence>MSRLRFSTAREVFETYPSVSQAVTMPPTAEPPLVFLARLVRGPAPMEAAGFCAFLLPRRETVWWALQAVRALQPPGTQDPGLAAAEAWVREPGDKTRFEALRHAQAGDRARPGTFVAWAAGYSGGSMSESHAIPTPPDLTAKMARIAVLNAINRLPAREREAALRACVEACIRLAEDDAGKR</sequence>
<keyword evidence="2" id="KW-1185">Reference proteome</keyword>
<dbReference type="RefSeq" id="WP_191125403.1">
    <property type="nucleotide sequence ID" value="NZ_JACXWY010000016.1"/>
</dbReference>
<evidence type="ECO:0000313" key="2">
    <source>
        <dbReference type="Proteomes" id="UP000619295"/>
    </source>
</evidence>
<evidence type="ECO:0000313" key="1">
    <source>
        <dbReference type="EMBL" id="MBD3848255.1"/>
    </source>
</evidence>
<accession>A0A927EDX4</accession>